<dbReference type="STRING" id="1797110.A3841_16525"/>
<accession>A0A1Q5PCP3</accession>
<dbReference type="Proteomes" id="UP000186551">
    <property type="component" value="Unassembled WGS sequence"/>
</dbReference>
<organism evidence="1 2">
    <name type="scientific">Pontibacter flavimaris</name>
    <dbReference type="NCBI Taxonomy" id="1797110"/>
    <lineage>
        <taxon>Bacteria</taxon>
        <taxon>Pseudomonadati</taxon>
        <taxon>Bacteroidota</taxon>
        <taxon>Cytophagia</taxon>
        <taxon>Cytophagales</taxon>
        <taxon>Hymenobacteraceae</taxon>
        <taxon>Pontibacter</taxon>
    </lineage>
</organism>
<comment type="caution">
    <text evidence="1">The sequence shown here is derived from an EMBL/GenBank/DDBJ whole genome shotgun (WGS) entry which is preliminary data.</text>
</comment>
<dbReference type="AlphaFoldDB" id="A0A1Q5PCP3"/>
<proteinExistence type="predicted"/>
<keyword evidence="2" id="KW-1185">Reference proteome</keyword>
<evidence type="ECO:0000313" key="1">
    <source>
        <dbReference type="EMBL" id="OKL39967.1"/>
    </source>
</evidence>
<sequence length="77" mass="8759">MIILHAEYLQQQQRLILSFHSLLLKCLHGDERTFLQSLPLEGIDLALKLSWYVLTLLTYAELPSTLPAPIDHMAGDT</sequence>
<protein>
    <submittedName>
        <fullName evidence="1">Uncharacterized protein</fullName>
    </submittedName>
</protein>
<evidence type="ECO:0000313" key="2">
    <source>
        <dbReference type="Proteomes" id="UP000186551"/>
    </source>
</evidence>
<dbReference type="EMBL" id="LVWA01000005">
    <property type="protein sequence ID" value="OKL39967.1"/>
    <property type="molecule type" value="Genomic_DNA"/>
</dbReference>
<name>A0A1Q5PCP3_9BACT</name>
<gene>
    <name evidence="1" type="ORF">A3841_16525</name>
</gene>
<reference evidence="1 2" key="1">
    <citation type="submission" date="2016-03" db="EMBL/GenBank/DDBJ databases">
        <title>Genome sequence of Pontibacter sp. nov., of the family cytophagaceae, isolated from marine sediment of the Yellow Sea, China.</title>
        <authorList>
            <person name="Zhang G."/>
            <person name="Zhang R."/>
        </authorList>
    </citation>
    <scope>NUCLEOTIDE SEQUENCE [LARGE SCALE GENOMIC DNA]</scope>
    <source>
        <strain evidence="1 2">S10-8</strain>
    </source>
</reference>